<evidence type="ECO:0008006" key="3">
    <source>
        <dbReference type="Google" id="ProtNLM"/>
    </source>
</evidence>
<comment type="caution">
    <text evidence="1">The sequence shown here is derived from an EMBL/GenBank/DDBJ whole genome shotgun (WGS) entry which is preliminary data.</text>
</comment>
<keyword evidence="2" id="KW-1185">Reference proteome</keyword>
<dbReference type="Proteomes" id="UP001161017">
    <property type="component" value="Unassembled WGS sequence"/>
</dbReference>
<proteinExistence type="predicted"/>
<dbReference type="Pfam" id="PF04749">
    <property type="entry name" value="PLAC8"/>
    <property type="match status" value="1"/>
</dbReference>
<accession>A0AA43U0J4</accession>
<dbReference type="InterPro" id="IPR006461">
    <property type="entry name" value="PLAC_motif_containing"/>
</dbReference>
<evidence type="ECO:0000313" key="2">
    <source>
        <dbReference type="Proteomes" id="UP001161017"/>
    </source>
</evidence>
<sequence>MTAPTQKSAMQHDVDHWVVKAQNTMKDPSGITNPTGSTEWTTGFFSCFQPIDLCAITCCCPCITFGKTHHRLNKDARLAGYSPVNASVSFVLFKKDVCLGWWGLSCFGLHCIPNLLQRHDVRTRSVPNLSGNFVTDFLKQDKEAEHLLSMETTQVHMQPPMANEGMSYAPH</sequence>
<protein>
    <recommendedName>
        <fullName evidence="3">PLAC8 family protein</fullName>
    </recommendedName>
</protein>
<dbReference type="PANTHER" id="PTHR15907">
    <property type="entry name" value="DUF614 FAMILY PROTEIN-RELATED"/>
    <property type="match status" value="1"/>
</dbReference>
<dbReference type="EMBL" id="JAPUFD010000014">
    <property type="protein sequence ID" value="MDI1491432.1"/>
    <property type="molecule type" value="Genomic_DNA"/>
</dbReference>
<reference evidence="1" key="1">
    <citation type="journal article" date="2023" name="Genome Biol. Evol.">
        <title>First Whole Genome Sequence and Flow Cytometry Genome Size Data for the Lichen-Forming Fungus Ramalina farinacea (Ascomycota).</title>
        <authorList>
            <person name="Llewellyn T."/>
            <person name="Mian S."/>
            <person name="Hill R."/>
            <person name="Leitch I.J."/>
            <person name="Gaya E."/>
        </authorList>
    </citation>
    <scope>NUCLEOTIDE SEQUENCE</scope>
    <source>
        <strain evidence="1">LIQ254RAFAR</strain>
    </source>
</reference>
<name>A0AA43U0J4_9LECA</name>
<evidence type="ECO:0000313" key="1">
    <source>
        <dbReference type="EMBL" id="MDI1491432.1"/>
    </source>
</evidence>
<organism evidence="1 2">
    <name type="scientific">Ramalina farinacea</name>
    <dbReference type="NCBI Taxonomy" id="258253"/>
    <lineage>
        <taxon>Eukaryota</taxon>
        <taxon>Fungi</taxon>
        <taxon>Dikarya</taxon>
        <taxon>Ascomycota</taxon>
        <taxon>Pezizomycotina</taxon>
        <taxon>Lecanoromycetes</taxon>
        <taxon>OSLEUM clade</taxon>
        <taxon>Lecanoromycetidae</taxon>
        <taxon>Lecanorales</taxon>
        <taxon>Lecanorineae</taxon>
        <taxon>Ramalinaceae</taxon>
        <taxon>Ramalina</taxon>
    </lineage>
</organism>
<dbReference type="AlphaFoldDB" id="A0AA43U0J4"/>
<gene>
    <name evidence="1" type="ORF">OHK93_002641</name>
</gene>